<dbReference type="Proteomes" id="UP001641549">
    <property type="component" value="Chromosome UFOv-RH-23may17-C8087"/>
</dbReference>
<evidence type="ECO:0000313" key="1">
    <source>
        <dbReference type="EMBL" id="CAB4202373.1"/>
    </source>
</evidence>
<proteinExistence type="predicted"/>
<dbReference type="Pfam" id="PF06891">
    <property type="entry name" value="P2_Phage_GpR"/>
    <property type="match status" value="1"/>
</dbReference>
<reference evidence="1" key="1">
    <citation type="submission" date="2020-05" db="EMBL/GenBank/DDBJ databases">
        <authorList>
            <person name="Chiriac C."/>
            <person name="Salcher M."/>
            <person name="Ghai R."/>
            <person name="Kavagutti S V."/>
        </authorList>
    </citation>
    <scope>NUCLEOTIDE SEQUENCE [LARGE SCALE GENOMIC DNA]</scope>
</reference>
<name>A0A6J5RV70_9CAUD</name>
<keyword evidence="2" id="KW-1185">Reference proteome</keyword>
<organism evidence="1 2">
    <name type="scientific">uncultured Caudovirales phage</name>
    <dbReference type="NCBI Taxonomy" id="2100421"/>
    <lineage>
        <taxon>Viruses</taxon>
        <taxon>Duplodnaviria</taxon>
        <taxon>Heunggongvirae</taxon>
        <taxon>Uroviricota</taxon>
        <taxon>Caudoviricetes</taxon>
        <taxon>Peduoviridae</taxon>
        <taxon>Maltschvirus</taxon>
        <taxon>Maltschvirus maltsch</taxon>
    </lineage>
</organism>
<dbReference type="InterPro" id="IPR009678">
    <property type="entry name" value="Phage_tail_completion_R"/>
</dbReference>
<gene>
    <name evidence="1" type="ORF">UFOVP1367_11</name>
</gene>
<dbReference type="EMBL" id="LR797314">
    <property type="protein sequence ID" value="CAB4202373.1"/>
    <property type="molecule type" value="Genomic_DNA"/>
</dbReference>
<sequence>MRKLTALVSFIIKELNFVAAENINSFHVFDDYKPSGQEINNHPNAICIYDQVYSAVIIIERFPVRHPPQLVFGLLACWLHKNDSHVYRYQITRGGAGELLPLENPDINTTEEGDDTLTIEIIITFREPVFGIADNAGVYEFNGKKYRLADITNPAENFEKQYIINAYDSNYWKRGGR</sequence>
<accession>A0A6J5RV70</accession>
<protein>
    <submittedName>
        <fullName evidence="1">Bacteriophage tail completion protein R</fullName>
    </submittedName>
</protein>
<evidence type="ECO:0000313" key="2">
    <source>
        <dbReference type="Proteomes" id="UP001641549"/>
    </source>
</evidence>